<keyword evidence="2" id="KW-0732">Signal</keyword>
<evidence type="ECO:0000313" key="4">
    <source>
        <dbReference type="Proteomes" id="UP001156940"/>
    </source>
</evidence>
<evidence type="ECO:0000256" key="1">
    <source>
        <dbReference type="SAM" id="MobiDB-lite"/>
    </source>
</evidence>
<proteinExistence type="predicted"/>
<name>A0ABT6JE41_9GAMM</name>
<feature type="signal peptide" evidence="2">
    <location>
        <begin position="1"/>
        <end position="21"/>
    </location>
</feature>
<keyword evidence="4" id="KW-1185">Reference proteome</keyword>
<reference evidence="3 4" key="1">
    <citation type="submission" date="2023-04" db="EMBL/GenBank/DDBJ databases">
        <title>Luteimonas endophyticus RD2P54.</title>
        <authorList>
            <person name="Sun J.-Q."/>
        </authorList>
    </citation>
    <scope>NUCLEOTIDE SEQUENCE [LARGE SCALE GENOMIC DNA]</scope>
    <source>
        <strain evidence="3 4">RD2P54</strain>
    </source>
</reference>
<dbReference type="Proteomes" id="UP001156940">
    <property type="component" value="Unassembled WGS sequence"/>
</dbReference>
<feature type="chain" id="PRO_5046312492" evidence="2">
    <location>
        <begin position="22"/>
        <end position="269"/>
    </location>
</feature>
<evidence type="ECO:0000313" key="3">
    <source>
        <dbReference type="EMBL" id="MDH5824840.1"/>
    </source>
</evidence>
<sequence>MKTTASCAAILAALLAGTAAAHVAQPNTISMASVDRCPGGPEWLESLRAERRAAGPRPVATNPALRDRLIALDRDRSAADYSQAAAEAAAAADAAAAAALAAIRAGDSGSAPSVPESTSPPATPREASRLSRLQALVDLQKPPRVAEIGPSGMNAVFSVLERIASQPQARLRLGEALLRSGDPGLDRASRRRAAELVDRALHDLGEPQRYGTLFDIQAQGRAILRQPVEAEAGLEARRAGLGLVPLALETCVRSDSESDMPWSLFFGFL</sequence>
<accession>A0ABT6JE41</accession>
<dbReference type="EMBL" id="JARXRM010000046">
    <property type="protein sequence ID" value="MDH5824840.1"/>
    <property type="molecule type" value="Genomic_DNA"/>
</dbReference>
<comment type="caution">
    <text evidence="3">The sequence shown here is derived from an EMBL/GenBank/DDBJ whole genome shotgun (WGS) entry which is preliminary data.</text>
</comment>
<evidence type="ECO:0000256" key="2">
    <source>
        <dbReference type="SAM" id="SignalP"/>
    </source>
</evidence>
<dbReference type="RefSeq" id="WP_280576194.1">
    <property type="nucleotide sequence ID" value="NZ_JARXRM010000046.1"/>
</dbReference>
<feature type="region of interest" description="Disordered" evidence="1">
    <location>
        <begin position="107"/>
        <end position="129"/>
    </location>
</feature>
<protein>
    <submittedName>
        <fullName evidence="3">Uncharacterized protein</fullName>
    </submittedName>
</protein>
<gene>
    <name evidence="3" type="ORF">QFW77_17870</name>
</gene>
<organism evidence="3 4">
    <name type="scientific">Luteimonas endophytica</name>
    <dbReference type="NCBI Taxonomy" id="3042023"/>
    <lineage>
        <taxon>Bacteria</taxon>
        <taxon>Pseudomonadati</taxon>
        <taxon>Pseudomonadota</taxon>
        <taxon>Gammaproteobacteria</taxon>
        <taxon>Lysobacterales</taxon>
        <taxon>Lysobacteraceae</taxon>
        <taxon>Luteimonas</taxon>
    </lineage>
</organism>